<sequence>MSKKKGLSVDEKRSKLLEIFYEKKEFFTYDFQELEKIAPKEKGIVVQSVKDVLMSLVHDNIVDTDKIGTSVFFWAFPSKERNAKRKKLDDLKCRLAEENTTLKSIREKIISAKVGREDTEKRMKILQNRQIMLADEEKLTLELQKYKESDPETLERKKKEIKIAKEAANQWTDNIFSIKTWCRNKYNVEESVLDKDFRIPSDLDY</sequence>
<dbReference type="GO" id="GO:0003690">
    <property type="term" value="F:double-stranded DNA binding"/>
    <property type="evidence" value="ECO:0007669"/>
    <property type="project" value="InterPro"/>
</dbReference>
<evidence type="ECO:0000313" key="8">
    <source>
        <dbReference type="EMBL" id="KAK3923813.1"/>
    </source>
</evidence>
<organism evidence="8 9">
    <name type="scientific">Frankliniella fusca</name>
    <dbReference type="NCBI Taxonomy" id="407009"/>
    <lineage>
        <taxon>Eukaryota</taxon>
        <taxon>Metazoa</taxon>
        <taxon>Ecdysozoa</taxon>
        <taxon>Arthropoda</taxon>
        <taxon>Hexapoda</taxon>
        <taxon>Insecta</taxon>
        <taxon>Pterygota</taxon>
        <taxon>Neoptera</taxon>
        <taxon>Paraneoptera</taxon>
        <taxon>Thysanoptera</taxon>
        <taxon>Terebrantia</taxon>
        <taxon>Thripoidea</taxon>
        <taxon>Thripidae</taxon>
        <taxon>Frankliniella</taxon>
    </lineage>
</organism>
<dbReference type="AlphaFoldDB" id="A0AAE1HMD0"/>
<keyword evidence="3 5" id="KW-0175">Coiled coil</keyword>
<evidence type="ECO:0000259" key="6">
    <source>
        <dbReference type="Pfam" id="PF03962"/>
    </source>
</evidence>
<dbReference type="GO" id="GO:0007131">
    <property type="term" value="P:reciprocal meiotic recombination"/>
    <property type="evidence" value="ECO:0007669"/>
    <property type="project" value="InterPro"/>
</dbReference>
<evidence type="ECO:0000313" key="9">
    <source>
        <dbReference type="Proteomes" id="UP001219518"/>
    </source>
</evidence>
<evidence type="ECO:0000256" key="1">
    <source>
        <dbReference type="ARBA" id="ARBA00004123"/>
    </source>
</evidence>
<comment type="similarity">
    <text evidence="2">Belongs to the MND1 family.</text>
</comment>
<keyword evidence="9" id="KW-1185">Reference proteome</keyword>
<dbReference type="Proteomes" id="UP001219518">
    <property type="component" value="Unassembled WGS sequence"/>
</dbReference>
<protein>
    <submittedName>
        <fullName evidence="8">Meiotic nuclear division protein 1-like protein</fullName>
    </submittedName>
</protein>
<evidence type="ECO:0000259" key="7">
    <source>
        <dbReference type="Pfam" id="PF18517"/>
    </source>
</evidence>
<feature type="non-terminal residue" evidence="8">
    <location>
        <position position="205"/>
    </location>
</feature>
<dbReference type="InterPro" id="IPR040661">
    <property type="entry name" value="LZ3wCH"/>
</dbReference>
<evidence type="ECO:0000256" key="2">
    <source>
        <dbReference type="ARBA" id="ARBA00005981"/>
    </source>
</evidence>
<reference evidence="8" key="1">
    <citation type="submission" date="2021-07" db="EMBL/GenBank/DDBJ databases">
        <authorList>
            <person name="Catto M.A."/>
            <person name="Jacobson A."/>
            <person name="Kennedy G."/>
            <person name="Labadie P."/>
            <person name="Hunt B.G."/>
            <person name="Srinivasan R."/>
        </authorList>
    </citation>
    <scope>NUCLEOTIDE SEQUENCE</scope>
    <source>
        <strain evidence="8">PL_HMW_Pooled</strain>
        <tissue evidence="8">Head</tissue>
    </source>
</reference>
<gene>
    <name evidence="8" type="ORF">KUF71_002222</name>
</gene>
<feature type="domain" description="Leucine zipper with capping helix" evidence="7">
    <location>
        <begin position="152"/>
        <end position="205"/>
    </location>
</feature>
<dbReference type="InterPro" id="IPR005647">
    <property type="entry name" value="Mnd1"/>
</dbReference>
<evidence type="ECO:0000256" key="3">
    <source>
        <dbReference type="ARBA" id="ARBA00023054"/>
    </source>
</evidence>
<keyword evidence="4" id="KW-0539">Nucleus</keyword>
<accession>A0AAE1HMD0</accession>
<dbReference type="Pfam" id="PF03962">
    <property type="entry name" value="Mnd1"/>
    <property type="match status" value="1"/>
</dbReference>
<evidence type="ECO:0000256" key="4">
    <source>
        <dbReference type="ARBA" id="ARBA00023242"/>
    </source>
</evidence>
<dbReference type="Pfam" id="PF18517">
    <property type="entry name" value="LZ3wCH"/>
    <property type="match status" value="1"/>
</dbReference>
<dbReference type="EMBL" id="JAHWGI010001149">
    <property type="protein sequence ID" value="KAK3923813.1"/>
    <property type="molecule type" value="Genomic_DNA"/>
</dbReference>
<feature type="domain" description="Mnd1 HTH" evidence="6">
    <location>
        <begin position="16"/>
        <end position="77"/>
    </location>
</feature>
<comment type="subcellular location">
    <subcellularLocation>
        <location evidence="1">Nucleus</location>
    </subcellularLocation>
</comment>
<proteinExistence type="inferred from homology"/>
<feature type="coiled-coil region" evidence="5">
    <location>
        <begin position="81"/>
        <end position="108"/>
    </location>
</feature>
<comment type="caution">
    <text evidence="8">The sequence shown here is derived from an EMBL/GenBank/DDBJ whole genome shotgun (WGS) entry which is preliminary data.</text>
</comment>
<dbReference type="PIRSF" id="PIRSF026991">
    <property type="entry name" value="Mnd1"/>
    <property type="match status" value="1"/>
</dbReference>
<name>A0AAE1HMD0_9NEOP</name>
<dbReference type="InterPro" id="IPR040453">
    <property type="entry name" value="Mnd1_HTH"/>
</dbReference>
<reference evidence="8" key="2">
    <citation type="journal article" date="2023" name="BMC Genomics">
        <title>Pest status, molecular evolution, and epigenetic factors derived from the genome assembly of Frankliniella fusca, a thysanopteran phytovirus vector.</title>
        <authorList>
            <person name="Catto M.A."/>
            <person name="Labadie P.E."/>
            <person name="Jacobson A.L."/>
            <person name="Kennedy G.G."/>
            <person name="Srinivasan R."/>
            <person name="Hunt B.G."/>
        </authorList>
    </citation>
    <scope>NUCLEOTIDE SEQUENCE</scope>
    <source>
        <strain evidence="8">PL_HMW_Pooled</strain>
    </source>
</reference>
<evidence type="ECO:0000256" key="5">
    <source>
        <dbReference type="SAM" id="Coils"/>
    </source>
</evidence>
<dbReference type="GO" id="GO:0005634">
    <property type="term" value="C:nucleus"/>
    <property type="evidence" value="ECO:0007669"/>
    <property type="project" value="UniProtKB-SubCell"/>
</dbReference>